<dbReference type="Gene3D" id="3.40.50.300">
    <property type="entry name" value="P-loop containing nucleotide triphosphate hydrolases"/>
    <property type="match status" value="3"/>
</dbReference>
<dbReference type="Pfam" id="PF13086">
    <property type="entry name" value="AAA_11"/>
    <property type="match status" value="2"/>
</dbReference>
<evidence type="ECO:0000256" key="4">
    <source>
        <dbReference type="ARBA" id="ARBA00022737"/>
    </source>
</evidence>
<reference evidence="13" key="1">
    <citation type="submission" date="2021-03" db="EMBL/GenBank/DDBJ databases">
        <authorList>
            <person name="Bekaert M."/>
        </authorList>
    </citation>
    <scope>NUCLEOTIDE SEQUENCE</scope>
</reference>
<evidence type="ECO:0000256" key="6">
    <source>
        <dbReference type="ARBA" id="ARBA00022771"/>
    </source>
</evidence>
<dbReference type="GO" id="GO:0005524">
    <property type="term" value="F:ATP binding"/>
    <property type="evidence" value="ECO:0007669"/>
    <property type="project" value="UniProtKB-KW"/>
</dbReference>
<dbReference type="SUPFAM" id="SSF52540">
    <property type="entry name" value="P-loop containing nucleoside triphosphate hydrolases"/>
    <property type="match status" value="1"/>
</dbReference>
<evidence type="ECO:0000256" key="2">
    <source>
        <dbReference type="ARBA" id="ARBA00022490"/>
    </source>
</evidence>
<evidence type="ECO:0000256" key="7">
    <source>
        <dbReference type="ARBA" id="ARBA00022801"/>
    </source>
</evidence>
<keyword evidence="10" id="KW-0067">ATP-binding</keyword>
<dbReference type="GO" id="GO:0031048">
    <property type="term" value="P:regulatory ncRNA-mediated heterochromatin formation"/>
    <property type="evidence" value="ECO:0007669"/>
    <property type="project" value="TreeGrafter"/>
</dbReference>
<dbReference type="FunFam" id="3.40.50.300:FF:000326">
    <property type="entry name" value="P-loop containing nucleoside triphosphate hydrolase"/>
    <property type="match status" value="1"/>
</dbReference>
<keyword evidence="7" id="KW-0378">Hydrolase</keyword>
<keyword evidence="4" id="KW-0677">Repeat</keyword>
<keyword evidence="8" id="KW-0347">Helicase</keyword>
<feature type="domain" description="RZ-type" evidence="12">
    <location>
        <begin position="1448"/>
        <end position="1520"/>
    </location>
</feature>
<keyword evidence="14" id="KW-1185">Reference proteome</keyword>
<keyword evidence="9" id="KW-0862">Zinc</keyword>
<dbReference type="InterPro" id="IPR047187">
    <property type="entry name" value="SF1_C_Upf1"/>
</dbReference>
<dbReference type="PROSITE" id="PS51981">
    <property type="entry name" value="ZF_RZ"/>
    <property type="match status" value="1"/>
</dbReference>
<proteinExistence type="predicted"/>
<dbReference type="GO" id="GO:0004386">
    <property type="term" value="F:helicase activity"/>
    <property type="evidence" value="ECO:0007669"/>
    <property type="project" value="UniProtKB-KW"/>
</dbReference>
<dbReference type="Pfam" id="PF25396">
    <property type="entry name" value="ZNFX1"/>
    <property type="match status" value="1"/>
</dbReference>
<protein>
    <recommendedName>
        <fullName evidence="12">RZ-type domain-containing protein</fullName>
    </recommendedName>
</protein>
<dbReference type="Pfam" id="PF13087">
    <property type="entry name" value="AAA_12"/>
    <property type="match status" value="1"/>
</dbReference>
<evidence type="ECO:0000313" key="13">
    <source>
        <dbReference type="EMBL" id="CAG2194390.1"/>
    </source>
</evidence>
<evidence type="ECO:0000313" key="14">
    <source>
        <dbReference type="Proteomes" id="UP000683360"/>
    </source>
</evidence>
<dbReference type="InterPro" id="IPR046439">
    <property type="entry name" value="ZF_RZ_dom"/>
</dbReference>
<dbReference type="PANTHER" id="PTHR10887:SF341">
    <property type="entry name" value="NFX1-TYPE ZINC FINGER-CONTAINING PROTEIN 1"/>
    <property type="match status" value="1"/>
</dbReference>
<evidence type="ECO:0000256" key="11">
    <source>
        <dbReference type="ARBA" id="ARBA00022859"/>
    </source>
</evidence>
<evidence type="ECO:0000259" key="12">
    <source>
        <dbReference type="PROSITE" id="PS51981"/>
    </source>
</evidence>
<organism evidence="13 14">
    <name type="scientific">Mytilus edulis</name>
    <name type="common">Blue mussel</name>
    <dbReference type="NCBI Taxonomy" id="6550"/>
    <lineage>
        <taxon>Eukaryota</taxon>
        <taxon>Metazoa</taxon>
        <taxon>Spiralia</taxon>
        <taxon>Lophotrochozoa</taxon>
        <taxon>Mollusca</taxon>
        <taxon>Bivalvia</taxon>
        <taxon>Autobranchia</taxon>
        <taxon>Pteriomorphia</taxon>
        <taxon>Mytilida</taxon>
        <taxon>Mytiloidea</taxon>
        <taxon>Mytilidae</taxon>
        <taxon>Mytilinae</taxon>
        <taxon>Mytilus</taxon>
    </lineage>
</organism>
<dbReference type="Pfam" id="PF20173">
    <property type="entry name" value="ZnF_RZ-type"/>
    <property type="match status" value="1"/>
</dbReference>
<evidence type="ECO:0000256" key="5">
    <source>
        <dbReference type="ARBA" id="ARBA00022741"/>
    </source>
</evidence>
<dbReference type="InterPro" id="IPR041679">
    <property type="entry name" value="DNA2/NAM7-like_C"/>
</dbReference>
<accession>A0A8S3QCI9</accession>
<evidence type="ECO:0000256" key="10">
    <source>
        <dbReference type="ARBA" id="ARBA00022840"/>
    </source>
</evidence>
<evidence type="ECO:0000256" key="8">
    <source>
        <dbReference type="ARBA" id="ARBA00022806"/>
    </source>
</evidence>
<dbReference type="OrthoDB" id="2423195at2759"/>
<name>A0A8S3QCI9_MYTED</name>
<dbReference type="InterPro" id="IPR041677">
    <property type="entry name" value="DNA2/NAM7_AAA_11"/>
</dbReference>
<dbReference type="GO" id="GO:0031380">
    <property type="term" value="C:nuclear RNA-directed RNA polymerase complex"/>
    <property type="evidence" value="ECO:0007669"/>
    <property type="project" value="TreeGrafter"/>
</dbReference>
<dbReference type="GO" id="GO:0008270">
    <property type="term" value="F:zinc ion binding"/>
    <property type="evidence" value="ECO:0007669"/>
    <property type="project" value="UniProtKB-KW"/>
</dbReference>
<keyword evidence="2" id="KW-0963">Cytoplasm</keyword>
<dbReference type="InterPro" id="IPR057373">
    <property type="entry name" value="ZNFX1"/>
</dbReference>
<dbReference type="InterPro" id="IPR027417">
    <property type="entry name" value="P-loop_NTPase"/>
</dbReference>
<dbReference type="GO" id="GO:0005694">
    <property type="term" value="C:chromosome"/>
    <property type="evidence" value="ECO:0007669"/>
    <property type="project" value="UniProtKB-ARBA"/>
</dbReference>
<dbReference type="InterPro" id="IPR000967">
    <property type="entry name" value="Znf_NFX1"/>
</dbReference>
<dbReference type="GO" id="GO:0016787">
    <property type="term" value="F:hydrolase activity"/>
    <property type="evidence" value="ECO:0007669"/>
    <property type="project" value="UniProtKB-KW"/>
</dbReference>
<keyword evidence="5" id="KW-0547">Nucleotide-binding</keyword>
<gene>
    <name evidence="13" type="ORF">MEDL_9425</name>
</gene>
<dbReference type="Proteomes" id="UP000683360">
    <property type="component" value="Unassembled WGS sequence"/>
</dbReference>
<evidence type="ECO:0000256" key="1">
    <source>
        <dbReference type="ARBA" id="ARBA00004496"/>
    </source>
</evidence>
<dbReference type="CDD" id="cd18808">
    <property type="entry name" value="SF1_C_Upf1"/>
    <property type="match status" value="1"/>
</dbReference>
<dbReference type="GO" id="GO:0005737">
    <property type="term" value="C:cytoplasm"/>
    <property type="evidence" value="ECO:0007669"/>
    <property type="project" value="UniProtKB-SubCell"/>
</dbReference>
<evidence type="ECO:0000256" key="3">
    <source>
        <dbReference type="ARBA" id="ARBA00022723"/>
    </source>
</evidence>
<dbReference type="EMBL" id="CAJPWZ010000477">
    <property type="protein sequence ID" value="CAG2194390.1"/>
    <property type="molecule type" value="Genomic_DNA"/>
</dbReference>
<dbReference type="InterPro" id="IPR045055">
    <property type="entry name" value="DNA2/NAM7-like"/>
</dbReference>
<keyword evidence="6" id="KW-0863">Zinc-finger</keyword>
<dbReference type="PANTHER" id="PTHR10887">
    <property type="entry name" value="DNA2/NAM7 HELICASE FAMILY"/>
    <property type="match status" value="1"/>
</dbReference>
<comment type="caution">
    <text evidence="13">The sequence shown here is derived from an EMBL/GenBank/DDBJ whole genome shotgun (WGS) entry which is preliminary data.</text>
</comment>
<sequence length="1520" mass="176265">MVHRQDFIRPLCKGLVSLKNALFEDPCCLERKWRHDDIRVYKNIFFLSRCCNEQNGITWKIRFDTTPYSRINWNTRKLLTFGSLVCLTNRTFTILQYATVADRNAGDLKNGIFQIKFVDDIGEGSEILQQPDVLLIESQAFFPSYFHTLKSLKSMHSEIVNAENSLPFGKQLLNQKHSVEQDKPDYFKSSTFVEGFDIRCLNSEQKVKVDISNEANWPDADNLCMDNSQHRAFTTSIKSKLALIQGPPGTGKTVVGLKLAELLLKNKHIWRQHDNQGPMLLLSYTNHALDQFLLDISKRLRITDAADIVRLGGRSEIEMLSKYNLTAKRKAYSYKQEEFVTRKGAVRTHTIRESSSELNVIASNSRKKLKTILSEHETLQKLRDEIQTGIVHQDWLYDVAGVIPDTHYRTLRSNYSLINWLNLESITQFVTTKRNHVVAIYEDDDFDYLDYEGNRYDDQNDDYDEECMETTATVSNTHLDLQKLKMLVSSDIVLNLQRTHRQRWFWDQYNMKDKCVFIEAIKEKLFGTKEMRTVEANSVSNIWYIPNATRWRLYKYWVQQALIPINKEIQDCEEYYKTAQECYENNQQIADINILKRAKLVACTTTRAARDIEILKRVSPSIVLLEEAAEIPEHHVVACLTSSCQQLIMIGDHQQLRPSYNDYKTAREHKIDISLFERLIRGGFPYKRLENQHRMRPMISKLLVPHIYRSLNDDQSVLEYENVKGTNCNMFFLSHSVFEDKEREELSRSHKNTFEAMFICKLYRYLRMQGYPSSKITVLSTYLDQVRLLCNKIRTEEENISTNDVLIDDFVNYPGISSGRDRPSARVTAVDNFQGEENDIILLSLVRSNKENKIGYLSEANRICVALSRAKIGLYVVGNLKLLTSRSELWKNIVSDAEKEKCFGTELQLTCQNHKNSTYVSKPDDFDKVADGGCQEPCEIKRQCGHFCLRKCHVDDPDHEGICPKQCHREMCELKHKCIKPCHFPVSCGKCNELVEKTIPKCQHRKPMPCHEDPQSASCDERCKAKISCGHRCQKHCTDPCNTEDDCQELVKINARCGHEVQVACNTKYDAPCTLPCQGILKCGHECRGTHSECSQGRLHVPCRAKCERNLVCGHICEDYCSYRCPPCTKKCDRRCIHGDRCKNICSDSCIQCTELCKWACTAECPNKFRCEQVHVCIEPCKRPKCNTICDTILDCGIGHKCSGLLCESAKCICKVCDKLTEIYFGYEDEDNAMFIRLEDCRCVLEVKGLDQYISTVMDNISNEIKPLKCPKCSTKMSKSKRYSNELKIINKNICEVFRTIQNIEKGTNLHAKRYATRKLLTDNKDDISLKKFDQLWKQIERTKRVDTLNMIVDQITFYKEIRNIRKELLTFNYRPQLKAWLDRLEKWLTIDIHIFKEELSKKEEGLDIPEDIKNYLLRIESIEVIDEDELSKMRKETQEISDKMIGLTLQEKLMIKRTMENEFTGSGHWYKCKNGHYYSIGECGMPMQMRKCPQCNVTIGGANHMLTDDNDRAMDFENL</sequence>
<dbReference type="GO" id="GO:0002376">
    <property type="term" value="P:immune system process"/>
    <property type="evidence" value="ECO:0007669"/>
    <property type="project" value="UniProtKB-KW"/>
</dbReference>
<evidence type="ECO:0000256" key="9">
    <source>
        <dbReference type="ARBA" id="ARBA00022833"/>
    </source>
</evidence>
<keyword evidence="3" id="KW-0479">Metal-binding</keyword>
<dbReference type="SMART" id="SM00438">
    <property type="entry name" value="ZnF_NFX"/>
    <property type="match status" value="5"/>
</dbReference>
<keyword evidence="11" id="KW-0391">Immunity</keyword>
<comment type="subcellular location">
    <subcellularLocation>
        <location evidence="1">Cytoplasm</location>
    </subcellularLocation>
</comment>